<feature type="transmembrane region" description="Helical" evidence="8">
    <location>
        <begin position="159"/>
        <end position="182"/>
    </location>
</feature>
<dbReference type="InterPro" id="IPR000292">
    <property type="entry name" value="For/NO2_transpt"/>
</dbReference>
<feature type="transmembrane region" description="Helical" evidence="8">
    <location>
        <begin position="213"/>
        <end position="234"/>
    </location>
</feature>
<keyword evidence="3 8" id="KW-1133">Transmembrane helix</keyword>
<protein>
    <recommendedName>
        <fullName evidence="6">Formate transporter FocA</fullName>
    </recommendedName>
</protein>
<evidence type="ECO:0000256" key="6">
    <source>
        <dbReference type="NCBIfam" id="TIGR04060"/>
    </source>
</evidence>
<dbReference type="Proteomes" id="UP000199527">
    <property type="component" value="Unassembled WGS sequence"/>
</dbReference>
<feature type="transmembrane region" description="Helical" evidence="8">
    <location>
        <begin position="33"/>
        <end position="56"/>
    </location>
</feature>
<comment type="similarity">
    <text evidence="5">Belongs to the FNT transporter (TC 1.A.16) family.</text>
</comment>
<evidence type="ECO:0000256" key="1">
    <source>
        <dbReference type="ARBA" id="ARBA00004141"/>
    </source>
</evidence>
<dbReference type="InterPro" id="IPR046342">
    <property type="entry name" value="CBS_dom_sf"/>
</dbReference>
<dbReference type="InterPro" id="IPR024002">
    <property type="entry name" value="For/NO2_transpt_CS"/>
</dbReference>
<keyword evidence="11" id="KW-1185">Reference proteome</keyword>
<keyword evidence="2 8" id="KW-0812">Transmembrane</keyword>
<reference evidence="11" key="1">
    <citation type="submission" date="2016-10" db="EMBL/GenBank/DDBJ databases">
        <authorList>
            <person name="Varghese N."/>
            <person name="Submissions S."/>
        </authorList>
    </citation>
    <scope>NUCLEOTIDE SEQUENCE [LARGE SCALE GENOMIC DNA]</scope>
    <source>
        <strain evidence="11">DSM 23317</strain>
    </source>
</reference>
<proteinExistence type="inferred from homology"/>
<evidence type="ECO:0000256" key="5">
    <source>
        <dbReference type="ARBA" id="ARBA00049660"/>
    </source>
</evidence>
<dbReference type="SMART" id="SM00116">
    <property type="entry name" value="CBS"/>
    <property type="match status" value="1"/>
</dbReference>
<dbReference type="NCBIfam" id="TIGR04060">
    <property type="entry name" value="formate_focA"/>
    <property type="match status" value="1"/>
</dbReference>
<dbReference type="AlphaFoldDB" id="A0A1G9AMK1"/>
<dbReference type="Gene3D" id="1.20.1080.10">
    <property type="entry name" value="Glycerol uptake facilitator protein"/>
    <property type="match status" value="1"/>
</dbReference>
<evidence type="ECO:0000256" key="8">
    <source>
        <dbReference type="SAM" id="Phobius"/>
    </source>
</evidence>
<feature type="domain" description="CBS" evidence="9">
    <location>
        <begin position="313"/>
        <end position="370"/>
    </location>
</feature>
<accession>A0A1G9AMK1</accession>
<feature type="transmembrane region" description="Helical" evidence="8">
    <location>
        <begin position="117"/>
        <end position="138"/>
    </location>
</feature>
<dbReference type="Gene3D" id="3.10.580.10">
    <property type="entry name" value="CBS-domain"/>
    <property type="match status" value="1"/>
</dbReference>
<dbReference type="OrthoDB" id="9786493at2"/>
<evidence type="ECO:0000256" key="4">
    <source>
        <dbReference type="ARBA" id="ARBA00023136"/>
    </source>
</evidence>
<dbReference type="PANTHER" id="PTHR30520:SF6">
    <property type="entry name" value="FORMATE_NITRATE FAMILY TRANSPORTER (EUROFUNG)"/>
    <property type="match status" value="1"/>
</dbReference>
<dbReference type="PANTHER" id="PTHR30520">
    <property type="entry name" value="FORMATE TRANSPORTER-RELATED"/>
    <property type="match status" value="1"/>
</dbReference>
<dbReference type="SUPFAM" id="SSF54631">
    <property type="entry name" value="CBS-domain pair"/>
    <property type="match status" value="1"/>
</dbReference>
<dbReference type="InterPro" id="IPR023999">
    <property type="entry name" value="Formate_transptr_FocA"/>
</dbReference>
<feature type="transmembrane region" description="Helical" evidence="8">
    <location>
        <begin position="254"/>
        <end position="276"/>
    </location>
</feature>
<gene>
    <name evidence="10" type="ORF">SAMN04488540_12430</name>
</gene>
<evidence type="ECO:0000313" key="10">
    <source>
        <dbReference type="EMBL" id="SDK28552.1"/>
    </source>
</evidence>
<evidence type="ECO:0000256" key="7">
    <source>
        <dbReference type="PROSITE-ProRule" id="PRU00703"/>
    </source>
</evidence>
<feature type="transmembrane region" description="Helical" evidence="8">
    <location>
        <begin position="68"/>
        <end position="97"/>
    </location>
</feature>
<comment type="subcellular location">
    <subcellularLocation>
        <location evidence="1">Membrane</location>
        <topology evidence="1">Multi-pass membrane protein</topology>
    </subcellularLocation>
</comment>
<dbReference type="GO" id="GO:0015499">
    <property type="term" value="F:formate transmembrane transporter activity"/>
    <property type="evidence" value="ECO:0007669"/>
    <property type="project" value="UniProtKB-UniRule"/>
</dbReference>
<keyword evidence="4 8" id="KW-0472">Membrane</keyword>
<dbReference type="PROSITE" id="PS01005">
    <property type="entry name" value="FORMATE_NITRITE_TP_1"/>
    <property type="match status" value="1"/>
</dbReference>
<dbReference type="EMBL" id="FNEM01000024">
    <property type="protein sequence ID" value="SDK28552.1"/>
    <property type="molecule type" value="Genomic_DNA"/>
</dbReference>
<keyword evidence="7" id="KW-0129">CBS domain</keyword>
<feature type="transmembrane region" description="Helical" evidence="8">
    <location>
        <begin position="188"/>
        <end position="206"/>
    </location>
</feature>
<evidence type="ECO:0000256" key="2">
    <source>
        <dbReference type="ARBA" id="ARBA00022692"/>
    </source>
</evidence>
<dbReference type="InterPro" id="IPR023271">
    <property type="entry name" value="Aquaporin-like"/>
</dbReference>
<evidence type="ECO:0000313" key="11">
    <source>
        <dbReference type="Proteomes" id="UP000199527"/>
    </source>
</evidence>
<dbReference type="GO" id="GO:0005886">
    <property type="term" value="C:plasma membrane"/>
    <property type="evidence" value="ECO:0007669"/>
    <property type="project" value="UniProtKB-UniRule"/>
</dbReference>
<evidence type="ECO:0000256" key="3">
    <source>
        <dbReference type="ARBA" id="ARBA00022989"/>
    </source>
</evidence>
<dbReference type="PROSITE" id="PS51371">
    <property type="entry name" value="CBS"/>
    <property type="match status" value="1"/>
</dbReference>
<organism evidence="10 11">
    <name type="scientific">Ferrimonas sediminum</name>
    <dbReference type="NCBI Taxonomy" id="718193"/>
    <lineage>
        <taxon>Bacteria</taxon>
        <taxon>Pseudomonadati</taxon>
        <taxon>Pseudomonadota</taxon>
        <taxon>Gammaproteobacteria</taxon>
        <taxon>Alteromonadales</taxon>
        <taxon>Ferrimonadaceae</taxon>
        <taxon>Ferrimonas</taxon>
    </lineage>
</organism>
<sequence length="478" mass="51230">MLTAVPSSPQRDTLLSGAEHFGHSKLGKSASRVFALAVMAGLYIGIAFTFYITVVTGSSGMPWGLSRLLGGLVFSLGLILVVVCGAELFTSTVLTIIPWANGEISGRRLLSHWGRVFAGNLTGALLLVALLITADQASQFGGQWGLQVMNVAQHKLEHSFWQAVALGVLCNLLVCLGIWMSFSTKDPVGKSLLLILPVAMFVSTGFEHSIANLFLVPLGIAIHSLADAAFWAGLGVNADQFADLTVRHFLINNLMPVTLGNIIGGGVFVGLAHWWIHGRHTPASDTHTHSNSESKGNHTMTYTTTPLTAADLCDHQPLMLTPTTNVAEASQALLRQGRAAALVLDGDRPVAIVDDQDLLRAFYLSEFEDTQLMEIAKVMQPLTFSCSTDEPLTKLACRLAVDEDKLYPVSSSGYLTSFNVENIEQRAMNAVPRANALVAVMDGKRVVGVIDRRKVLAALAGELQATQATDMRGEANVA</sequence>
<dbReference type="NCBIfam" id="TIGR00790">
    <property type="entry name" value="fnt"/>
    <property type="match status" value="1"/>
</dbReference>
<dbReference type="Pfam" id="PF01226">
    <property type="entry name" value="Form_Nir_trans"/>
    <property type="match status" value="1"/>
</dbReference>
<evidence type="ECO:0000259" key="9">
    <source>
        <dbReference type="PROSITE" id="PS51371"/>
    </source>
</evidence>
<dbReference type="InterPro" id="IPR000644">
    <property type="entry name" value="CBS_dom"/>
</dbReference>
<dbReference type="RefSeq" id="WP_090368185.1">
    <property type="nucleotide sequence ID" value="NZ_FNEM01000024.1"/>
</dbReference>
<name>A0A1G9AMK1_9GAMM</name>
<dbReference type="Pfam" id="PF00571">
    <property type="entry name" value="CBS"/>
    <property type="match status" value="1"/>
</dbReference>